<protein>
    <recommendedName>
        <fullName evidence="4">PilS cassette</fullName>
    </recommendedName>
</protein>
<evidence type="ECO:0000256" key="1">
    <source>
        <dbReference type="SAM" id="MobiDB-lite"/>
    </source>
</evidence>
<evidence type="ECO:0000313" key="2">
    <source>
        <dbReference type="EMBL" id="TJX04185.1"/>
    </source>
</evidence>
<evidence type="ECO:0000313" key="3">
    <source>
        <dbReference type="Proteomes" id="UP000307092"/>
    </source>
</evidence>
<name>A0AAX2TMB9_NEIGO</name>
<gene>
    <name evidence="2" type="ORF">E8M63_12060</name>
</gene>
<accession>A0AAX2TMB9</accession>
<organism evidence="2 3">
    <name type="scientific">Neisseria gonorrhoeae</name>
    <dbReference type="NCBI Taxonomy" id="485"/>
    <lineage>
        <taxon>Bacteria</taxon>
        <taxon>Pseudomonadati</taxon>
        <taxon>Pseudomonadota</taxon>
        <taxon>Betaproteobacteria</taxon>
        <taxon>Neisseriales</taxon>
        <taxon>Neisseriaceae</taxon>
        <taxon>Neisseria</taxon>
    </lineage>
</organism>
<dbReference type="AlphaFoldDB" id="A0AAX2TMB9"/>
<reference evidence="2 3" key="1">
    <citation type="submission" date="2019-04" db="EMBL/GenBank/DDBJ databases">
        <title>The CDC panel for molecular diagnostics of ciprofloxacin resistance and its use for research and clinical development.</title>
        <authorList>
            <person name="Liu H."/>
            <person name="Tang K."/>
            <person name="Pham C."/>
            <person name="Schmerer M."/>
        </authorList>
    </citation>
    <scope>NUCLEOTIDE SEQUENCE [LARGE SCALE GENOMIC DNA]</scope>
    <source>
        <strain evidence="2 3">LRRBGS_0742</strain>
    </source>
</reference>
<sequence length="47" mass="5375">MPSEGLSISDGIFDGKRREGFSLPINNRKRRNSNRRVGFSPLIDKQK</sequence>
<feature type="region of interest" description="Disordered" evidence="1">
    <location>
        <begin position="19"/>
        <end position="47"/>
    </location>
</feature>
<dbReference type="Proteomes" id="UP000307092">
    <property type="component" value="Unassembled WGS sequence"/>
</dbReference>
<comment type="caution">
    <text evidence="2">The sequence shown here is derived from an EMBL/GenBank/DDBJ whole genome shotgun (WGS) entry which is preliminary data.</text>
</comment>
<proteinExistence type="predicted"/>
<dbReference type="EMBL" id="SUQX01000041">
    <property type="protein sequence ID" value="TJX04185.1"/>
    <property type="molecule type" value="Genomic_DNA"/>
</dbReference>
<evidence type="ECO:0008006" key="4">
    <source>
        <dbReference type="Google" id="ProtNLM"/>
    </source>
</evidence>